<evidence type="ECO:0000256" key="1">
    <source>
        <dbReference type="SAM" id="MobiDB-lite"/>
    </source>
</evidence>
<reference evidence="2 3" key="1">
    <citation type="journal article" date="2018" name="Nat. Genet.">
        <title>The Rosa genome provides new insights in the design of modern roses.</title>
        <authorList>
            <person name="Bendahmane M."/>
        </authorList>
    </citation>
    <scope>NUCLEOTIDE SEQUENCE [LARGE SCALE GENOMIC DNA]</scope>
    <source>
        <strain evidence="3">cv. Old Blush</strain>
    </source>
</reference>
<dbReference type="Gramene" id="PRQ28977">
    <property type="protein sequence ID" value="PRQ28977"/>
    <property type="gene ID" value="RchiOBHm_Chr5g0008841"/>
</dbReference>
<protein>
    <submittedName>
        <fullName evidence="2">Uncharacterized protein</fullName>
    </submittedName>
</protein>
<feature type="region of interest" description="Disordered" evidence="1">
    <location>
        <begin position="289"/>
        <end position="322"/>
    </location>
</feature>
<dbReference type="Gene3D" id="1.10.287.700">
    <property type="entry name" value="Helix hairpin bin"/>
    <property type="match status" value="1"/>
</dbReference>
<feature type="compositionally biased region" description="Basic and acidic residues" evidence="1">
    <location>
        <begin position="45"/>
        <end position="131"/>
    </location>
</feature>
<dbReference type="OMA" id="KDKANDM"/>
<accession>A0A2P6Q469</accession>
<organism evidence="2 3">
    <name type="scientific">Rosa chinensis</name>
    <name type="common">China rose</name>
    <dbReference type="NCBI Taxonomy" id="74649"/>
    <lineage>
        <taxon>Eukaryota</taxon>
        <taxon>Viridiplantae</taxon>
        <taxon>Streptophyta</taxon>
        <taxon>Embryophyta</taxon>
        <taxon>Tracheophyta</taxon>
        <taxon>Spermatophyta</taxon>
        <taxon>Magnoliopsida</taxon>
        <taxon>eudicotyledons</taxon>
        <taxon>Gunneridae</taxon>
        <taxon>Pentapetalae</taxon>
        <taxon>rosids</taxon>
        <taxon>fabids</taxon>
        <taxon>Rosales</taxon>
        <taxon>Rosaceae</taxon>
        <taxon>Rosoideae</taxon>
        <taxon>Rosoideae incertae sedis</taxon>
        <taxon>Rosa</taxon>
    </lineage>
</organism>
<sequence length="322" mass="35185">MASLSLAKNLIFNLSKSFPQSQVSLSLRPSLKISRVCFTSASKFSEGRNAAEENRDSNSHRPYADKDWRDKERGYGSAEVSKHAKETMEGLEKTKRESEEMKERAKDYAYEAKEKTKSAAETMEEKAKEGTYKASETAESAKEKAKDYAYDAKEKTKDMAGTVEEKAKEGTHKVAKTAGSAKEKAKDTVYGATEKAEGVAETVTDKVKGGTHKAAETVKDTVKGAWEATKETGQAIKEAVVGPDAEVAVVVEDTSDDDVAVDLVEESTSSDEDVAVTGGKVMDADVIERRRAAGYRSDEDLSAEADLRRRTAYKKADDKKDT</sequence>
<feature type="region of interest" description="Disordered" evidence="1">
    <location>
        <begin position="161"/>
        <end position="188"/>
    </location>
</feature>
<comment type="caution">
    <text evidence="2">The sequence shown here is derived from an EMBL/GenBank/DDBJ whole genome shotgun (WGS) entry which is preliminary data.</text>
</comment>
<dbReference type="STRING" id="74649.A0A2P6Q469"/>
<name>A0A2P6Q469_ROSCH</name>
<dbReference type="SUPFAM" id="SSF58113">
    <property type="entry name" value="Apolipoprotein A-I"/>
    <property type="match status" value="1"/>
</dbReference>
<feature type="region of interest" description="Disordered" evidence="1">
    <location>
        <begin position="44"/>
        <end position="147"/>
    </location>
</feature>
<dbReference type="Proteomes" id="UP000238479">
    <property type="component" value="Chromosome 5"/>
</dbReference>
<dbReference type="EMBL" id="PDCK01000043">
    <property type="protein sequence ID" value="PRQ28977.1"/>
    <property type="molecule type" value="Genomic_DNA"/>
</dbReference>
<evidence type="ECO:0000313" key="2">
    <source>
        <dbReference type="EMBL" id="PRQ28977.1"/>
    </source>
</evidence>
<dbReference type="AlphaFoldDB" id="A0A2P6Q469"/>
<feature type="compositionally biased region" description="Basic and acidic residues" evidence="1">
    <location>
        <begin position="161"/>
        <end position="172"/>
    </location>
</feature>
<evidence type="ECO:0000313" key="3">
    <source>
        <dbReference type="Proteomes" id="UP000238479"/>
    </source>
</evidence>
<keyword evidence="3" id="KW-1185">Reference proteome</keyword>
<proteinExistence type="predicted"/>
<dbReference type="OrthoDB" id="6363407at2759"/>
<gene>
    <name evidence="2" type="ORF">RchiOBHm_Chr5g0008841</name>
</gene>